<keyword evidence="3" id="KW-0249">Electron transport</keyword>
<dbReference type="GO" id="GO:0005737">
    <property type="term" value="C:cytoplasm"/>
    <property type="evidence" value="ECO:0007669"/>
    <property type="project" value="TreeGrafter"/>
</dbReference>
<comment type="caution">
    <text evidence="11">The sequence shown here is derived from an EMBL/GenBank/DDBJ whole genome shotgun (WGS) entry which is preliminary data.</text>
</comment>
<gene>
    <name evidence="11" type="ORF">UV00_C0019G0028</name>
</gene>
<feature type="disulfide bond" description="Redox-active" evidence="9">
    <location>
        <begin position="26"/>
        <end position="29"/>
    </location>
</feature>
<evidence type="ECO:0000256" key="9">
    <source>
        <dbReference type="PIRSR" id="PIRSR000077-4"/>
    </source>
</evidence>
<comment type="similarity">
    <text evidence="1 7">Belongs to the thioredoxin family.</text>
</comment>
<feature type="site" description="Deprotonates C-terminal active site Cys" evidence="8">
    <location>
        <position position="20"/>
    </location>
</feature>
<keyword evidence="5 9" id="KW-0676">Redox-active center</keyword>
<dbReference type="InterPro" id="IPR005746">
    <property type="entry name" value="Thioredoxin"/>
</dbReference>
<feature type="site" description="Contributes to redox potential value" evidence="8">
    <location>
        <position position="28"/>
    </location>
</feature>
<evidence type="ECO:0000313" key="11">
    <source>
        <dbReference type="EMBL" id="KKS36927.1"/>
    </source>
</evidence>
<dbReference type="Gene3D" id="3.40.30.10">
    <property type="entry name" value="Glutaredoxin"/>
    <property type="match status" value="1"/>
</dbReference>
<evidence type="ECO:0000259" key="10">
    <source>
        <dbReference type="PROSITE" id="PS51352"/>
    </source>
</evidence>
<feature type="domain" description="Thioredoxin" evidence="10">
    <location>
        <begin position="1"/>
        <end position="101"/>
    </location>
</feature>
<dbReference type="PANTHER" id="PTHR45663">
    <property type="entry name" value="GEO12009P1"/>
    <property type="match status" value="1"/>
</dbReference>
<dbReference type="PANTHER" id="PTHR45663:SF11">
    <property type="entry name" value="GEO12009P1"/>
    <property type="match status" value="1"/>
</dbReference>
<protein>
    <recommendedName>
        <fullName evidence="6 7">Thioredoxin</fullName>
    </recommendedName>
</protein>
<sequence length="101" mass="11613">MSSVGLNFIKDNYFMLQLLDFYADWCGPCKIMAPVLEEVEKDFSKKLEVKRIDVEAEGAMAQEFGIFSIPTFVIMKEGKEVSRKEGAMPKEMLRSWINSHL</sequence>
<organism evidence="11 12">
    <name type="scientific">candidate division WWE3 bacterium GW2011_GWF1_42_14</name>
    <dbReference type="NCBI Taxonomy" id="1619138"/>
    <lineage>
        <taxon>Bacteria</taxon>
        <taxon>Katanobacteria</taxon>
    </lineage>
</organism>
<dbReference type="SUPFAM" id="SSF52833">
    <property type="entry name" value="Thioredoxin-like"/>
    <property type="match status" value="1"/>
</dbReference>
<feature type="active site" description="Nucleophile" evidence="8">
    <location>
        <position position="26"/>
    </location>
</feature>
<keyword evidence="4 9" id="KW-1015">Disulfide bond</keyword>
<dbReference type="EMBL" id="LCCU01000019">
    <property type="protein sequence ID" value="KKS36927.1"/>
    <property type="molecule type" value="Genomic_DNA"/>
</dbReference>
<evidence type="ECO:0000256" key="6">
    <source>
        <dbReference type="NCBIfam" id="TIGR01068"/>
    </source>
</evidence>
<name>A0A0G0YJG0_UNCKA</name>
<dbReference type="PROSITE" id="PS00194">
    <property type="entry name" value="THIOREDOXIN_1"/>
    <property type="match status" value="1"/>
</dbReference>
<dbReference type="Proteomes" id="UP000033847">
    <property type="component" value="Unassembled WGS sequence"/>
</dbReference>
<feature type="site" description="Deprotonates C-terminal active site Cys" evidence="8">
    <location>
        <position position="27"/>
    </location>
</feature>
<evidence type="ECO:0000256" key="2">
    <source>
        <dbReference type="ARBA" id="ARBA00022448"/>
    </source>
</evidence>
<feature type="active site" description="Nucleophile" evidence="8">
    <location>
        <position position="29"/>
    </location>
</feature>
<evidence type="ECO:0000256" key="7">
    <source>
        <dbReference type="PIRNR" id="PIRNR000077"/>
    </source>
</evidence>
<dbReference type="PROSITE" id="PS51352">
    <property type="entry name" value="THIOREDOXIN_2"/>
    <property type="match status" value="1"/>
</dbReference>
<dbReference type="InterPro" id="IPR017937">
    <property type="entry name" value="Thioredoxin_CS"/>
</dbReference>
<dbReference type="AlphaFoldDB" id="A0A0G0YJG0"/>
<accession>A0A0G0YJG0</accession>
<dbReference type="GO" id="GO:0015035">
    <property type="term" value="F:protein-disulfide reductase activity"/>
    <property type="evidence" value="ECO:0007669"/>
    <property type="project" value="UniProtKB-UniRule"/>
</dbReference>
<evidence type="ECO:0000256" key="1">
    <source>
        <dbReference type="ARBA" id="ARBA00008987"/>
    </source>
</evidence>
<dbReference type="InterPro" id="IPR036249">
    <property type="entry name" value="Thioredoxin-like_sf"/>
</dbReference>
<evidence type="ECO:0000256" key="4">
    <source>
        <dbReference type="ARBA" id="ARBA00023157"/>
    </source>
</evidence>
<dbReference type="PIRSF" id="PIRSF000077">
    <property type="entry name" value="Thioredoxin"/>
    <property type="match status" value="1"/>
</dbReference>
<proteinExistence type="inferred from homology"/>
<evidence type="ECO:0000256" key="8">
    <source>
        <dbReference type="PIRSR" id="PIRSR000077-1"/>
    </source>
</evidence>
<dbReference type="CDD" id="cd02947">
    <property type="entry name" value="TRX_family"/>
    <property type="match status" value="1"/>
</dbReference>
<evidence type="ECO:0000256" key="5">
    <source>
        <dbReference type="ARBA" id="ARBA00023284"/>
    </source>
</evidence>
<reference evidence="11 12" key="1">
    <citation type="journal article" date="2015" name="Nature">
        <title>rRNA introns, odd ribosomes, and small enigmatic genomes across a large radiation of phyla.</title>
        <authorList>
            <person name="Brown C.T."/>
            <person name="Hug L.A."/>
            <person name="Thomas B.C."/>
            <person name="Sharon I."/>
            <person name="Castelle C.J."/>
            <person name="Singh A."/>
            <person name="Wilkins M.J."/>
            <person name="Williams K.H."/>
            <person name="Banfield J.F."/>
        </authorList>
    </citation>
    <scope>NUCLEOTIDE SEQUENCE [LARGE SCALE GENOMIC DNA]</scope>
</reference>
<evidence type="ECO:0000313" key="12">
    <source>
        <dbReference type="Proteomes" id="UP000033847"/>
    </source>
</evidence>
<dbReference type="PRINTS" id="PR00421">
    <property type="entry name" value="THIOREDOXIN"/>
</dbReference>
<dbReference type="PATRIC" id="fig|1619138.3.peg.790"/>
<dbReference type="Pfam" id="PF00085">
    <property type="entry name" value="Thioredoxin"/>
    <property type="match status" value="1"/>
</dbReference>
<keyword evidence="2" id="KW-0813">Transport</keyword>
<evidence type="ECO:0000256" key="3">
    <source>
        <dbReference type="ARBA" id="ARBA00022982"/>
    </source>
</evidence>
<dbReference type="NCBIfam" id="TIGR01068">
    <property type="entry name" value="thioredoxin"/>
    <property type="match status" value="1"/>
</dbReference>
<dbReference type="InterPro" id="IPR013766">
    <property type="entry name" value="Thioredoxin_domain"/>
</dbReference>